<dbReference type="AlphaFoldDB" id="A0A8T0CMK5"/>
<evidence type="ECO:0000313" key="1">
    <source>
        <dbReference type="EMBL" id="KAF7848931.1"/>
    </source>
</evidence>
<dbReference type="Gramene" id="rna-gnl|WGS:JABURB|Cocit.L1426.1">
    <property type="protein sequence ID" value="cds-KAF7848931.1"/>
    <property type="gene ID" value="gene-BT93_L1426"/>
</dbReference>
<organism evidence="1 2">
    <name type="scientific">Corymbia citriodora subsp. variegata</name>
    <dbReference type="NCBI Taxonomy" id="360336"/>
    <lineage>
        <taxon>Eukaryota</taxon>
        <taxon>Viridiplantae</taxon>
        <taxon>Streptophyta</taxon>
        <taxon>Embryophyta</taxon>
        <taxon>Tracheophyta</taxon>
        <taxon>Spermatophyta</taxon>
        <taxon>Magnoliopsida</taxon>
        <taxon>eudicotyledons</taxon>
        <taxon>Gunneridae</taxon>
        <taxon>Pentapetalae</taxon>
        <taxon>rosids</taxon>
        <taxon>malvids</taxon>
        <taxon>Myrtales</taxon>
        <taxon>Myrtaceae</taxon>
        <taxon>Myrtoideae</taxon>
        <taxon>Eucalypteae</taxon>
        <taxon>Corymbia</taxon>
    </lineage>
</organism>
<accession>A0A8T0CMK5</accession>
<keyword evidence="2" id="KW-1185">Reference proteome</keyword>
<name>A0A8T0CMK5_CORYI</name>
<proteinExistence type="predicted"/>
<dbReference type="OrthoDB" id="1824751at2759"/>
<reference evidence="1" key="1">
    <citation type="submission" date="2020-05" db="EMBL/GenBank/DDBJ databases">
        <title>WGS assembly of Corymbia citriodora subspecies variegata.</title>
        <authorList>
            <person name="Barry K."/>
            <person name="Hundley H."/>
            <person name="Shu S."/>
            <person name="Jenkins J."/>
            <person name="Grimwood J."/>
            <person name="Baten A."/>
        </authorList>
    </citation>
    <scope>NUCLEOTIDE SEQUENCE</scope>
    <source>
        <strain evidence="1">CV2-018</strain>
    </source>
</reference>
<dbReference type="Gene3D" id="3.40.140.10">
    <property type="entry name" value="Cytidine Deaminase, domain 2"/>
    <property type="match status" value="1"/>
</dbReference>
<dbReference type="EMBL" id="MU089926">
    <property type="protein sequence ID" value="KAF7848931.1"/>
    <property type="molecule type" value="Genomic_DNA"/>
</dbReference>
<comment type="caution">
    <text evidence="1">The sequence shown here is derived from an EMBL/GenBank/DDBJ whole genome shotgun (WGS) entry which is preliminary data.</text>
</comment>
<protein>
    <submittedName>
        <fullName evidence="1">Uncharacterized protein</fullName>
    </submittedName>
</protein>
<gene>
    <name evidence="1" type="ORF">BT93_L1426</name>
</gene>
<sequence length="82" mass="9596">MRHEMQEDMQRWKLLMFFLNSGRGLDFWLRKLQRSFQHAPYDSDPFLGIKKVYYGCANDKFGGCGSTLSLHSSGSKACNRNW</sequence>
<dbReference type="Proteomes" id="UP000806378">
    <property type="component" value="Unassembled WGS sequence"/>
</dbReference>
<evidence type="ECO:0000313" key="2">
    <source>
        <dbReference type="Proteomes" id="UP000806378"/>
    </source>
</evidence>